<keyword evidence="4" id="KW-0804">Transcription</keyword>
<dbReference type="Pfam" id="PF00808">
    <property type="entry name" value="CBFD_NFYB_HMF"/>
    <property type="match status" value="1"/>
</dbReference>
<gene>
    <name evidence="9" type="ORF">IEQ34_009301</name>
</gene>
<dbReference type="InterPro" id="IPR003958">
    <property type="entry name" value="CBFA_NFYB_domain"/>
</dbReference>
<evidence type="ECO:0000313" key="9">
    <source>
        <dbReference type="EMBL" id="KAH0461726.1"/>
    </source>
</evidence>
<feature type="domain" description="Transcription factor CBF/NF-Y/archaeal histone" evidence="8">
    <location>
        <begin position="59"/>
        <end position="122"/>
    </location>
</feature>
<dbReference type="Gene3D" id="1.10.20.10">
    <property type="entry name" value="Histone, subunit A"/>
    <property type="match status" value="2"/>
</dbReference>
<evidence type="ECO:0000259" key="8">
    <source>
        <dbReference type="Pfam" id="PF00808"/>
    </source>
</evidence>
<dbReference type="GO" id="GO:0005634">
    <property type="term" value="C:nucleus"/>
    <property type="evidence" value="ECO:0007669"/>
    <property type="project" value="UniProtKB-SubCell"/>
</dbReference>
<feature type="domain" description="Core Histone H2A/H2B/H3" evidence="7">
    <location>
        <begin position="136"/>
        <end position="208"/>
    </location>
</feature>
<keyword evidence="3" id="KW-0238">DNA-binding</keyword>
<dbReference type="Pfam" id="PF00125">
    <property type="entry name" value="Histone"/>
    <property type="match status" value="1"/>
</dbReference>
<dbReference type="InterPro" id="IPR009072">
    <property type="entry name" value="Histone-fold"/>
</dbReference>
<dbReference type="InterPro" id="IPR050568">
    <property type="entry name" value="Transcr_DNA_Rep_Reg"/>
</dbReference>
<protein>
    <recommendedName>
        <fullName evidence="11">Transcription factor CBF/NF-Y/archaeal histone domain-containing protein</fullName>
    </recommendedName>
</protein>
<dbReference type="InterPro" id="IPR007125">
    <property type="entry name" value="H2A/H2B/H3"/>
</dbReference>
<evidence type="ECO:0000256" key="1">
    <source>
        <dbReference type="ARBA" id="ARBA00004123"/>
    </source>
</evidence>
<keyword evidence="5" id="KW-0539">Nucleus</keyword>
<dbReference type="GO" id="GO:0000981">
    <property type="term" value="F:DNA-binding transcription factor activity, RNA polymerase II-specific"/>
    <property type="evidence" value="ECO:0007669"/>
    <property type="project" value="TreeGrafter"/>
</dbReference>
<dbReference type="EMBL" id="JAGFBR010000009">
    <property type="protein sequence ID" value="KAH0461726.1"/>
    <property type="molecule type" value="Genomic_DNA"/>
</dbReference>
<dbReference type="PANTHER" id="PTHR10252:SF106">
    <property type="entry name" value="NUCLEAR TRANSCRIPTION FACTOR Y SUBUNIT C-3-RELATED"/>
    <property type="match status" value="1"/>
</dbReference>
<evidence type="ECO:0000256" key="3">
    <source>
        <dbReference type="ARBA" id="ARBA00023125"/>
    </source>
</evidence>
<dbReference type="SUPFAM" id="SSF47113">
    <property type="entry name" value="Histone-fold"/>
    <property type="match status" value="2"/>
</dbReference>
<comment type="subcellular location">
    <subcellularLocation>
        <location evidence="1">Nucleus</location>
    </subcellularLocation>
</comment>
<reference evidence="9 10" key="1">
    <citation type="journal article" date="2021" name="Hortic Res">
        <title>Chromosome-scale assembly of the Dendrobium chrysotoxum genome enhances the understanding of orchid evolution.</title>
        <authorList>
            <person name="Zhang Y."/>
            <person name="Zhang G.Q."/>
            <person name="Zhang D."/>
            <person name="Liu X.D."/>
            <person name="Xu X.Y."/>
            <person name="Sun W.H."/>
            <person name="Yu X."/>
            <person name="Zhu X."/>
            <person name="Wang Z.W."/>
            <person name="Zhao X."/>
            <person name="Zhong W.Y."/>
            <person name="Chen H."/>
            <person name="Yin W.L."/>
            <person name="Huang T."/>
            <person name="Niu S.C."/>
            <person name="Liu Z.J."/>
        </authorList>
    </citation>
    <scope>NUCLEOTIDE SEQUENCE [LARGE SCALE GENOMIC DNA]</scope>
    <source>
        <strain evidence="9">Lindl</strain>
    </source>
</reference>
<name>A0AAV7GYA1_DENCH</name>
<evidence type="ECO:0008006" key="11">
    <source>
        <dbReference type="Google" id="ProtNLM"/>
    </source>
</evidence>
<dbReference type="Proteomes" id="UP000775213">
    <property type="component" value="Unassembled WGS sequence"/>
</dbReference>
<evidence type="ECO:0000256" key="5">
    <source>
        <dbReference type="ARBA" id="ARBA00023242"/>
    </source>
</evidence>
<comment type="caution">
    <text evidence="9">The sequence shown here is derived from an EMBL/GenBank/DDBJ whole genome shotgun (WGS) entry which is preliminary data.</text>
</comment>
<dbReference type="PANTHER" id="PTHR10252">
    <property type="entry name" value="HISTONE-LIKE TRANSCRIPTION FACTOR CCAAT-RELATED"/>
    <property type="match status" value="1"/>
</dbReference>
<evidence type="ECO:0000256" key="4">
    <source>
        <dbReference type="ARBA" id="ARBA00023163"/>
    </source>
</evidence>
<dbReference type="FunFam" id="1.10.20.10:FF:000006">
    <property type="entry name" value="Nuclear transcription factor Y subunit gamma"/>
    <property type="match status" value="2"/>
</dbReference>
<dbReference type="CDD" id="cd22908">
    <property type="entry name" value="HFD_NFYC-like"/>
    <property type="match status" value="2"/>
</dbReference>
<keyword evidence="10" id="KW-1185">Reference proteome</keyword>
<dbReference type="GO" id="GO:0046982">
    <property type="term" value="F:protein heterodimerization activity"/>
    <property type="evidence" value="ECO:0007669"/>
    <property type="project" value="InterPro"/>
</dbReference>
<dbReference type="AlphaFoldDB" id="A0AAV7GYA1"/>
<dbReference type="GO" id="GO:0000978">
    <property type="term" value="F:RNA polymerase II cis-regulatory region sequence-specific DNA binding"/>
    <property type="evidence" value="ECO:0007669"/>
    <property type="project" value="TreeGrafter"/>
</dbReference>
<sequence length="230" mass="26559">MPQAIGDAGSMPNPIAAATPYHAIYQHLYHQKQQQQQRRTICANQYREIEQTKIFKNHNLPLARIKKIMKADEDVQMIAAEVPVVFARACEMFILELTHRAWTHAEKNKRQTLQKNDIADAISRTDIFDFLYREIEQTTDFKNHNLPLARIKKIMKADEDVQMIAAEIPVVFARACEMFILELTHRGWTHTEKNKRRSLQKKNIAAAINQTDIFDFLVDIVSTTEEGGEG</sequence>
<proteinExistence type="inferred from homology"/>
<organism evidence="9 10">
    <name type="scientific">Dendrobium chrysotoxum</name>
    <name type="common">Orchid</name>
    <dbReference type="NCBI Taxonomy" id="161865"/>
    <lineage>
        <taxon>Eukaryota</taxon>
        <taxon>Viridiplantae</taxon>
        <taxon>Streptophyta</taxon>
        <taxon>Embryophyta</taxon>
        <taxon>Tracheophyta</taxon>
        <taxon>Spermatophyta</taxon>
        <taxon>Magnoliopsida</taxon>
        <taxon>Liliopsida</taxon>
        <taxon>Asparagales</taxon>
        <taxon>Orchidaceae</taxon>
        <taxon>Epidendroideae</taxon>
        <taxon>Malaxideae</taxon>
        <taxon>Dendrobiinae</taxon>
        <taxon>Dendrobium</taxon>
    </lineage>
</organism>
<accession>A0AAV7GYA1</accession>
<evidence type="ECO:0000256" key="6">
    <source>
        <dbReference type="ARBA" id="ARBA00038129"/>
    </source>
</evidence>
<keyword evidence="2" id="KW-0805">Transcription regulation</keyword>
<evidence type="ECO:0000256" key="2">
    <source>
        <dbReference type="ARBA" id="ARBA00023015"/>
    </source>
</evidence>
<comment type="similarity">
    <text evidence="6">Belongs to the NFYC/HAP5 subunit family.</text>
</comment>
<evidence type="ECO:0000259" key="7">
    <source>
        <dbReference type="Pfam" id="PF00125"/>
    </source>
</evidence>
<evidence type="ECO:0000313" key="10">
    <source>
        <dbReference type="Proteomes" id="UP000775213"/>
    </source>
</evidence>